<dbReference type="InterPro" id="IPR045057">
    <property type="entry name" value="Gcn5-rel_NAT"/>
</dbReference>
<dbReference type="PANTHER" id="PTHR31435:SF10">
    <property type="entry name" value="BSR4717 PROTEIN"/>
    <property type="match status" value="1"/>
</dbReference>
<evidence type="ECO:0000313" key="2">
    <source>
        <dbReference type="EMBL" id="ROP83371.1"/>
    </source>
</evidence>
<dbReference type="Gene3D" id="3.40.630.30">
    <property type="match status" value="1"/>
</dbReference>
<gene>
    <name evidence="2" type="ORF">EDC65_4905</name>
</gene>
<name>A0A3N1KS06_9PROT</name>
<dbReference type="PROSITE" id="PS51729">
    <property type="entry name" value="GNAT_YJDJ"/>
    <property type="match status" value="1"/>
</dbReference>
<dbReference type="OrthoDB" id="9800945at2"/>
<dbReference type="SUPFAM" id="SSF55729">
    <property type="entry name" value="Acyl-CoA N-acyltransferases (Nat)"/>
    <property type="match status" value="1"/>
</dbReference>
<proteinExistence type="predicted"/>
<dbReference type="InterPro" id="IPR016181">
    <property type="entry name" value="Acyl_CoA_acyltransferase"/>
</dbReference>
<dbReference type="EMBL" id="RJKX01000017">
    <property type="protein sequence ID" value="ROP83371.1"/>
    <property type="molecule type" value="Genomic_DNA"/>
</dbReference>
<protein>
    <recommendedName>
        <fullName evidence="1">N-acetyltransferase domain-containing protein</fullName>
    </recommendedName>
</protein>
<reference evidence="2 3" key="1">
    <citation type="submission" date="2018-11" db="EMBL/GenBank/DDBJ databases">
        <title>Genomic Encyclopedia of Type Strains, Phase IV (KMG-IV): sequencing the most valuable type-strain genomes for metagenomic binning, comparative biology and taxonomic classification.</title>
        <authorList>
            <person name="Goeker M."/>
        </authorList>
    </citation>
    <scope>NUCLEOTIDE SEQUENCE [LARGE SCALE GENOMIC DNA]</scope>
    <source>
        <strain evidence="2 3">DSM 5900</strain>
    </source>
</reference>
<dbReference type="RefSeq" id="WP_123694552.1">
    <property type="nucleotide sequence ID" value="NZ_AP019700.1"/>
</dbReference>
<dbReference type="Pfam" id="PF14542">
    <property type="entry name" value="Acetyltransf_CG"/>
    <property type="match status" value="1"/>
</dbReference>
<dbReference type="PANTHER" id="PTHR31435">
    <property type="entry name" value="PROTEIN NATD1"/>
    <property type="match status" value="1"/>
</dbReference>
<sequence>MAEATNVIVRDNAEARRFEAVVDGRTAFAEYNRIAGGILLSHTEVPRELEGRGIASAIFRAVVASLREHDQKVMPVCPVFALWLKKHAEAHDVVQPSYRSAIGIPTE</sequence>
<keyword evidence="3" id="KW-1185">Reference proteome</keyword>
<evidence type="ECO:0000313" key="3">
    <source>
        <dbReference type="Proteomes" id="UP000278222"/>
    </source>
</evidence>
<dbReference type="Proteomes" id="UP000278222">
    <property type="component" value="Unassembled WGS sequence"/>
</dbReference>
<feature type="domain" description="N-acetyltransferase" evidence="1">
    <location>
        <begin position="10"/>
        <end position="95"/>
    </location>
</feature>
<organism evidence="2 3">
    <name type="scientific">Stella humosa</name>
    <dbReference type="NCBI Taxonomy" id="94"/>
    <lineage>
        <taxon>Bacteria</taxon>
        <taxon>Pseudomonadati</taxon>
        <taxon>Pseudomonadota</taxon>
        <taxon>Alphaproteobacteria</taxon>
        <taxon>Rhodospirillales</taxon>
        <taxon>Stellaceae</taxon>
        <taxon>Stella</taxon>
    </lineage>
</organism>
<evidence type="ECO:0000259" key="1">
    <source>
        <dbReference type="PROSITE" id="PS51729"/>
    </source>
</evidence>
<dbReference type="InterPro" id="IPR031165">
    <property type="entry name" value="GNAT_YJDJ"/>
</dbReference>
<accession>A0A3N1KS06</accession>
<comment type="caution">
    <text evidence="2">The sequence shown here is derived from an EMBL/GenBank/DDBJ whole genome shotgun (WGS) entry which is preliminary data.</text>
</comment>
<dbReference type="AlphaFoldDB" id="A0A3N1KS06"/>